<evidence type="ECO:0000313" key="1">
    <source>
        <dbReference type="EMBL" id="THG39812.1"/>
    </source>
</evidence>
<dbReference type="SUPFAM" id="SSF51161">
    <property type="entry name" value="Trimeric LpxA-like enzymes"/>
    <property type="match status" value="1"/>
</dbReference>
<dbReference type="Proteomes" id="UP000308038">
    <property type="component" value="Unassembled WGS sequence"/>
</dbReference>
<dbReference type="InterPro" id="IPR051159">
    <property type="entry name" value="Hexapeptide_acetyltransf"/>
</dbReference>
<sequence>MRRLVGRAIEKARLWRWQRDPLHSLALRRWLRERYRVDVGLYTYGCFDPWRMPGPLVIGRYCSIAKTVHSAPINHPIAAISTHPVLYERQFGVVDADLHYDSPQVIEDDVWIGHNAVILPGCRRIGRGSIIGAGAVVTRDVPRYAIVAGNPARVLRERFTPEVQAVLERSQWWQMDLAQLRDLVLRDPGFVFDPAGRAHVATAAGLASAA</sequence>
<dbReference type="Gene3D" id="2.160.10.10">
    <property type="entry name" value="Hexapeptide repeat proteins"/>
    <property type="match status" value="1"/>
</dbReference>
<gene>
    <name evidence="1" type="ORF">E5988_09050</name>
</gene>
<organism evidence="1 2">
    <name type="scientific">Sphingomonas olei</name>
    <dbReference type="NCBI Taxonomy" id="1886787"/>
    <lineage>
        <taxon>Bacteria</taxon>
        <taxon>Pseudomonadati</taxon>
        <taxon>Pseudomonadota</taxon>
        <taxon>Alphaproteobacteria</taxon>
        <taxon>Sphingomonadales</taxon>
        <taxon>Sphingomonadaceae</taxon>
        <taxon>Sphingomonas</taxon>
    </lineage>
</organism>
<dbReference type="EMBL" id="SSTI01000006">
    <property type="protein sequence ID" value="THG39812.1"/>
    <property type="molecule type" value="Genomic_DNA"/>
</dbReference>
<dbReference type="InterPro" id="IPR001451">
    <property type="entry name" value="Hexapep"/>
</dbReference>
<proteinExistence type="predicted"/>
<dbReference type="RefSeq" id="WP_125945811.1">
    <property type="nucleotide sequence ID" value="NZ_SSTI01000006.1"/>
</dbReference>
<protein>
    <submittedName>
        <fullName evidence="1">CatB-related O-acetyltransferase</fullName>
    </submittedName>
</protein>
<dbReference type="CDD" id="cd03349">
    <property type="entry name" value="LbH_XAT"/>
    <property type="match status" value="1"/>
</dbReference>
<dbReference type="Pfam" id="PF00132">
    <property type="entry name" value="Hexapep"/>
    <property type="match status" value="1"/>
</dbReference>
<dbReference type="PANTHER" id="PTHR23416">
    <property type="entry name" value="SIALIC ACID SYNTHASE-RELATED"/>
    <property type="match status" value="1"/>
</dbReference>
<name>A0ABY2QH21_9SPHN</name>
<keyword evidence="2" id="KW-1185">Reference proteome</keyword>
<evidence type="ECO:0000313" key="2">
    <source>
        <dbReference type="Proteomes" id="UP000308038"/>
    </source>
</evidence>
<comment type="caution">
    <text evidence="1">The sequence shown here is derived from an EMBL/GenBank/DDBJ whole genome shotgun (WGS) entry which is preliminary data.</text>
</comment>
<dbReference type="InterPro" id="IPR011004">
    <property type="entry name" value="Trimer_LpxA-like_sf"/>
</dbReference>
<accession>A0ABY2QH21</accession>
<reference evidence="1 2" key="1">
    <citation type="submission" date="2019-04" db="EMBL/GenBank/DDBJ databases">
        <title>Microbes associate with the intestines of laboratory mice.</title>
        <authorList>
            <person name="Navarre W."/>
            <person name="Wong E."/>
            <person name="Huang K.C."/>
            <person name="Tropini C."/>
            <person name="Ng K."/>
            <person name="Yu B."/>
        </authorList>
    </citation>
    <scope>NUCLEOTIDE SEQUENCE [LARGE SCALE GENOMIC DNA]</scope>
    <source>
        <strain evidence="1 2">NM83_B4-11</strain>
    </source>
</reference>